<evidence type="ECO:0000256" key="3">
    <source>
        <dbReference type="ARBA" id="ARBA00022801"/>
    </source>
</evidence>
<gene>
    <name evidence="8" type="ORF">FNJ47_36820</name>
</gene>
<keyword evidence="3 5" id="KW-0378">Hydrolase</keyword>
<organism evidence="8 9">
    <name type="scientific">Bradyrhizobium uaiense</name>
    <dbReference type="NCBI Taxonomy" id="2594946"/>
    <lineage>
        <taxon>Bacteria</taxon>
        <taxon>Pseudomonadati</taxon>
        <taxon>Pseudomonadota</taxon>
        <taxon>Alphaproteobacteria</taxon>
        <taxon>Hyphomicrobiales</taxon>
        <taxon>Nitrobacteraceae</taxon>
        <taxon>Bradyrhizobium</taxon>
    </lineage>
</organism>
<evidence type="ECO:0000313" key="8">
    <source>
        <dbReference type="EMBL" id="NEV01213.1"/>
    </source>
</evidence>
<sequence>MSGAIRHVTITGRVQGVGYRAWVHEHANARGLEGWVRNRRDGSVEAVFAGPDDVVADMIKACGRGPISARVDRVQAGAGTPDLLNLRGAGERFAFLPTV</sequence>
<dbReference type="Pfam" id="PF00708">
    <property type="entry name" value="Acylphosphatase"/>
    <property type="match status" value="1"/>
</dbReference>
<dbReference type="NCBIfam" id="NF010996">
    <property type="entry name" value="PRK14421.1"/>
    <property type="match status" value="1"/>
</dbReference>
<dbReference type="PANTHER" id="PTHR47268:SF4">
    <property type="entry name" value="ACYLPHOSPHATASE"/>
    <property type="match status" value="1"/>
</dbReference>
<name>A0A6P1BUD7_9BRAD</name>
<feature type="domain" description="Acylphosphatase-like" evidence="7">
    <location>
        <begin position="5"/>
        <end position="97"/>
    </location>
</feature>
<dbReference type="Proteomes" id="UP000468531">
    <property type="component" value="Unassembled WGS sequence"/>
</dbReference>
<dbReference type="InterPro" id="IPR017968">
    <property type="entry name" value="Acylphosphatase_CS"/>
</dbReference>
<comment type="caution">
    <text evidence="8">The sequence shown here is derived from an EMBL/GenBank/DDBJ whole genome shotgun (WGS) entry which is preliminary data.</text>
</comment>
<evidence type="ECO:0000259" key="7">
    <source>
        <dbReference type="PROSITE" id="PS51160"/>
    </source>
</evidence>
<evidence type="ECO:0000256" key="4">
    <source>
        <dbReference type="ARBA" id="ARBA00047645"/>
    </source>
</evidence>
<dbReference type="PROSITE" id="PS51160">
    <property type="entry name" value="ACYLPHOSPHATASE_3"/>
    <property type="match status" value="1"/>
</dbReference>
<keyword evidence="9" id="KW-1185">Reference proteome</keyword>
<dbReference type="EMBL" id="VKHP01000225">
    <property type="protein sequence ID" value="NEV01213.1"/>
    <property type="molecule type" value="Genomic_DNA"/>
</dbReference>
<dbReference type="GO" id="GO:0003998">
    <property type="term" value="F:acylphosphatase activity"/>
    <property type="evidence" value="ECO:0007669"/>
    <property type="project" value="UniProtKB-EC"/>
</dbReference>
<evidence type="ECO:0000256" key="6">
    <source>
        <dbReference type="RuleBase" id="RU004168"/>
    </source>
</evidence>
<dbReference type="AlphaFoldDB" id="A0A6P1BUD7"/>
<evidence type="ECO:0000256" key="1">
    <source>
        <dbReference type="ARBA" id="ARBA00005614"/>
    </source>
</evidence>
<proteinExistence type="inferred from homology"/>
<feature type="active site" evidence="5">
    <location>
        <position position="20"/>
    </location>
</feature>
<evidence type="ECO:0000256" key="2">
    <source>
        <dbReference type="ARBA" id="ARBA00012150"/>
    </source>
</evidence>
<comment type="catalytic activity">
    <reaction evidence="4 5">
        <text>an acyl phosphate + H2O = a carboxylate + phosphate + H(+)</text>
        <dbReference type="Rhea" id="RHEA:14965"/>
        <dbReference type="ChEBI" id="CHEBI:15377"/>
        <dbReference type="ChEBI" id="CHEBI:15378"/>
        <dbReference type="ChEBI" id="CHEBI:29067"/>
        <dbReference type="ChEBI" id="CHEBI:43474"/>
        <dbReference type="ChEBI" id="CHEBI:59918"/>
        <dbReference type="EC" id="3.6.1.7"/>
    </reaction>
</comment>
<dbReference type="Gene3D" id="3.30.70.100">
    <property type="match status" value="1"/>
</dbReference>
<dbReference type="PANTHER" id="PTHR47268">
    <property type="entry name" value="ACYLPHOSPHATASE"/>
    <property type="match status" value="1"/>
</dbReference>
<dbReference type="SUPFAM" id="SSF54975">
    <property type="entry name" value="Acylphosphatase/BLUF domain-like"/>
    <property type="match status" value="1"/>
</dbReference>
<accession>A0A6P1BUD7</accession>
<feature type="active site" evidence="5">
    <location>
        <position position="38"/>
    </location>
</feature>
<dbReference type="RefSeq" id="WP_163160739.1">
    <property type="nucleotide sequence ID" value="NZ_VKHP01000225.1"/>
</dbReference>
<reference evidence="8 9" key="1">
    <citation type="journal article" date="2020" name="Arch. Microbiol.">
        <title>Bradyrhizobium uaiense sp. nov., a new highly efficient cowpea symbiont.</title>
        <authorList>
            <person name="Cabral Michel D."/>
            <person name="Azarias Guimaraes A."/>
            <person name="Martins da Costa E."/>
            <person name="Soares de Carvalho T."/>
            <person name="Balsanelli E."/>
            <person name="Willems A."/>
            <person name="Maltempi de Souza E."/>
            <person name="de Souza Moreira F.M."/>
        </authorList>
    </citation>
    <scope>NUCLEOTIDE SEQUENCE [LARGE SCALE GENOMIC DNA]</scope>
    <source>
        <strain evidence="8 9">UFLA 03-164</strain>
    </source>
</reference>
<dbReference type="InterPro" id="IPR036046">
    <property type="entry name" value="Acylphosphatase-like_dom_sf"/>
</dbReference>
<comment type="similarity">
    <text evidence="1 6">Belongs to the acylphosphatase family.</text>
</comment>
<dbReference type="InterPro" id="IPR020456">
    <property type="entry name" value="Acylphosphatase"/>
</dbReference>
<evidence type="ECO:0000256" key="5">
    <source>
        <dbReference type="PROSITE-ProRule" id="PRU00520"/>
    </source>
</evidence>
<protein>
    <recommendedName>
        <fullName evidence="2 5">acylphosphatase</fullName>
        <ecNumber evidence="2 5">3.6.1.7</ecNumber>
    </recommendedName>
</protein>
<evidence type="ECO:0000313" key="9">
    <source>
        <dbReference type="Proteomes" id="UP000468531"/>
    </source>
</evidence>
<dbReference type="EC" id="3.6.1.7" evidence="2 5"/>
<dbReference type="PROSITE" id="PS00151">
    <property type="entry name" value="ACYLPHOSPHATASE_2"/>
    <property type="match status" value="1"/>
</dbReference>
<dbReference type="InterPro" id="IPR001792">
    <property type="entry name" value="Acylphosphatase-like_dom"/>
</dbReference>